<reference evidence="2" key="1">
    <citation type="submission" date="2023-07" db="EMBL/GenBank/DDBJ databases">
        <title>draft genome sequence of fig (Ficus carica).</title>
        <authorList>
            <person name="Takahashi T."/>
            <person name="Nishimura K."/>
        </authorList>
    </citation>
    <scope>NUCLEOTIDE SEQUENCE</scope>
</reference>
<keyword evidence="3" id="KW-1185">Reference proteome</keyword>
<evidence type="ECO:0000313" key="2">
    <source>
        <dbReference type="EMBL" id="GMN60358.1"/>
    </source>
</evidence>
<dbReference type="Proteomes" id="UP001187192">
    <property type="component" value="Unassembled WGS sequence"/>
</dbReference>
<evidence type="ECO:0000313" key="3">
    <source>
        <dbReference type="Proteomes" id="UP001187192"/>
    </source>
</evidence>
<dbReference type="AlphaFoldDB" id="A0AA88DRW8"/>
<name>A0AA88DRW8_FICCA</name>
<comment type="caution">
    <text evidence="2">The sequence shown here is derived from an EMBL/GenBank/DDBJ whole genome shotgun (WGS) entry which is preliminary data.</text>
</comment>
<evidence type="ECO:0000256" key="1">
    <source>
        <dbReference type="SAM" id="MobiDB-lite"/>
    </source>
</evidence>
<sequence length="297" mass="33271">MTNITEVNNTTTTATITEINAAPTDLTKGQPQEAINRRIAELMAENKELRRRFIASIVFKTPLPSIVTTFGSSTQPGTAAANFFPSGFYPTMTFMPYSPLHSIPALYSQPQPLYGAPPTEAFNLSKPSSMRPITLRSSNHRHYHAGKISRTKLFQVRQDNRSPQTYLLVSTSHAWNLYAEGIKRRHNVQALPTKPQGQRHQVPEKSLRSFVKQFSKAVAEILNCNDIVALLTFKRGLTPNLSFLNEICSRKPRTIVEALARAQGLIECEGFNKTPHVKGHSLEQRSSQLTSRQKDNN</sequence>
<accession>A0AA88DRW8</accession>
<feature type="region of interest" description="Disordered" evidence="1">
    <location>
        <begin position="276"/>
        <end position="297"/>
    </location>
</feature>
<proteinExistence type="predicted"/>
<organism evidence="2 3">
    <name type="scientific">Ficus carica</name>
    <name type="common">Common fig</name>
    <dbReference type="NCBI Taxonomy" id="3494"/>
    <lineage>
        <taxon>Eukaryota</taxon>
        <taxon>Viridiplantae</taxon>
        <taxon>Streptophyta</taxon>
        <taxon>Embryophyta</taxon>
        <taxon>Tracheophyta</taxon>
        <taxon>Spermatophyta</taxon>
        <taxon>Magnoliopsida</taxon>
        <taxon>eudicotyledons</taxon>
        <taxon>Gunneridae</taxon>
        <taxon>Pentapetalae</taxon>
        <taxon>rosids</taxon>
        <taxon>fabids</taxon>
        <taxon>Rosales</taxon>
        <taxon>Moraceae</taxon>
        <taxon>Ficeae</taxon>
        <taxon>Ficus</taxon>
    </lineage>
</organism>
<protein>
    <submittedName>
        <fullName evidence="2">Uncharacterized protein</fullName>
    </submittedName>
</protein>
<dbReference type="EMBL" id="BTGU01000098">
    <property type="protein sequence ID" value="GMN60358.1"/>
    <property type="molecule type" value="Genomic_DNA"/>
</dbReference>
<gene>
    <name evidence="2" type="ORF">TIFTF001_029457</name>
</gene>